<name>A0AAD9V1Q0_ACRCE</name>
<gene>
    <name evidence="1" type="ORF">P5673_019880</name>
</gene>
<keyword evidence="2" id="KW-1185">Reference proteome</keyword>
<reference evidence="1" key="1">
    <citation type="journal article" date="2023" name="G3 (Bethesda)">
        <title>Whole genome assembly and annotation of the endangered Caribbean coral Acropora cervicornis.</title>
        <authorList>
            <person name="Selwyn J.D."/>
            <person name="Vollmer S.V."/>
        </authorList>
    </citation>
    <scope>NUCLEOTIDE SEQUENCE</scope>
    <source>
        <strain evidence="1">K2</strain>
    </source>
</reference>
<comment type="caution">
    <text evidence="1">The sequence shown here is derived from an EMBL/GenBank/DDBJ whole genome shotgun (WGS) entry which is preliminary data.</text>
</comment>
<evidence type="ECO:0000313" key="1">
    <source>
        <dbReference type="EMBL" id="KAK2557897.1"/>
    </source>
</evidence>
<dbReference type="Proteomes" id="UP001249851">
    <property type="component" value="Unassembled WGS sequence"/>
</dbReference>
<protein>
    <submittedName>
        <fullName evidence="1">Uncharacterized protein</fullName>
    </submittedName>
</protein>
<evidence type="ECO:0000313" key="2">
    <source>
        <dbReference type="Proteomes" id="UP001249851"/>
    </source>
</evidence>
<dbReference type="AlphaFoldDB" id="A0AAD9V1Q0"/>
<accession>A0AAD9V1Q0</accession>
<sequence length="129" mass="15068">MINHHAAVKEKTFRARARVPRVPWYNTDIDNAKRIRRKAERGWRKTKLLSDLIIFKSKKNHVTYLMNHARQVFYTNFIDENSADQGRLFQATKKLFARTDELSLPGTVARNLGTWFDTNLSLVTHIAKA</sequence>
<organism evidence="1 2">
    <name type="scientific">Acropora cervicornis</name>
    <name type="common">Staghorn coral</name>
    <dbReference type="NCBI Taxonomy" id="6130"/>
    <lineage>
        <taxon>Eukaryota</taxon>
        <taxon>Metazoa</taxon>
        <taxon>Cnidaria</taxon>
        <taxon>Anthozoa</taxon>
        <taxon>Hexacorallia</taxon>
        <taxon>Scleractinia</taxon>
        <taxon>Astrocoeniina</taxon>
        <taxon>Acroporidae</taxon>
        <taxon>Acropora</taxon>
    </lineage>
</organism>
<dbReference type="EMBL" id="JARQWQ010000047">
    <property type="protein sequence ID" value="KAK2557897.1"/>
    <property type="molecule type" value="Genomic_DNA"/>
</dbReference>
<reference evidence="1" key="2">
    <citation type="journal article" date="2023" name="Science">
        <title>Genomic signatures of disease resistance in endangered staghorn corals.</title>
        <authorList>
            <person name="Vollmer S.V."/>
            <person name="Selwyn J.D."/>
            <person name="Despard B.A."/>
            <person name="Roesel C.L."/>
        </authorList>
    </citation>
    <scope>NUCLEOTIDE SEQUENCE</scope>
    <source>
        <strain evidence="1">K2</strain>
    </source>
</reference>
<proteinExistence type="predicted"/>